<dbReference type="EMBL" id="JAUYZG010000017">
    <property type="protein sequence ID" value="KAK2883562.1"/>
    <property type="molecule type" value="Genomic_DNA"/>
</dbReference>
<accession>A0AA88PHU2</accession>
<dbReference type="InterPro" id="IPR051051">
    <property type="entry name" value="E3_ubiq-ligase_TRIM/RNF"/>
</dbReference>
<keyword evidence="4" id="KW-0175">Coiled coil</keyword>
<feature type="compositionally biased region" description="Basic and acidic residues" evidence="5">
    <location>
        <begin position="76"/>
        <end position="99"/>
    </location>
</feature>
<name>A0AA88PHU2_9TELE</name>
<dbReference type="InterPro" id="IPR058030">
    <property type="entry name" value="TRIM8/14/16/25/29/45/65_CC"/>
</dbReference>
<gene>
    <name evidence="7" type="ORF">Q8A67_017199</name>
</gene>
<feature type="domain" description="TRIM8/14/16/25/29/45/65 coiled-coil region" evidence="6">
    <location>
        <begin position="97"/>
        <end position="238"/>
    </location>
</feature>
<dbReference type="AlphaFoldDB" id="A0AA88PHU2"/>
<keyword evidence="1" id="KW-0479">Metal-binding</keyword>
<protein>
    <recommendedName>
        <fullName evidence="6">TRIM8/14/16/25/29/45/65 coiled-coil region domain-containing protein</fullName>
    </recommendedName>
</protein>
<keyword evidence="8" id="KW-1185">Reference proteome</keyword>
<dbReference type="PANTHER" id="PTHR25465">
    <property type="entry name" value="B-BOX DOMAIN CONTAINING"/>
    <property type="match status" value="1"/>
</dbReference>
<feature type="region of interest" description="Disordered" evidence="5">
    <location>
        <begin position="14"/>
        <end position="99"/>
    </location>
</feature>
<feature type="compositionally biased region" description="Basic and acidic residues" evidence="5">
    <location>
        <begin position="46"/>
        <end position="68"/>
    </location>
</feature>
<evidence type="ECO:0000313" key="7">
    <source>
        <dbReference type="EMBL" id="KAK2883562.1"/>
    </source>
</evidence>
<evidence type="ECO:0000256" key="3">
    <source>
        <dbReference type="ARBA" id="ARBA00022833"/>
    </source>
</evidence>
<feature type="compositionally biased region" description="Basic residues" evidence="5">
    <location>
        <begin position="31"/>
        <end position="45"/>
    </location>
</feature>
<organism evidence="7 8">
    <name type="scientific">Cirrhinus molitorella</name>
    <name type="common">mud carp</name>
    <dbReference type="NCBI Taxonomy" id="172907"/>
    <lineage>
        <taxon>Eukaryota</taxon>
        <taxon>Metazoa</taxon>
        <taxon>Chordata</taxon>
        <taxon>Craniata</taxon>
        <taxon>Vertebrata</taxon>
        <taxon>Euteleostomi</taxon>
        <taxon>Actinopterygii</taxon>
        <taxon>Neopterygii</taxon>
        <taxon>Teleostei</taxon>
        <taxon>Ostariophysi</taxon>
        <taxon>Cypriniformes</taxon>
        <taxon>Cyprinidae</taxon>
        <taxon>Labeoninae</taxon>
        <taxon>Labeonini</taxon>
        <taxon>Cirrhinus</taxon>
    </lineage>
</organism>
<evidence type="ECO:0000256" key="2">
    <source>
        <dbReference type="ARBA" id="ARBA00022771"/>
    </source>
</evidence>
<dbReference type="Pfam" id="PF25600">
    <property type="entry name" value="TRIM_CC"/>
    <property type="match status" value="1"/>
</dbReference>
<reference evidence="7" key="1">
    <citation type="submission" date="2023-08" db="EMBL/GenBank/DDBJ databases">
        <title>Chromosome-level Genome Assembly of mud carp (Cirrhinus molitorella).</title>
        <authorList>
            <person name="Liu H."/>
        </authorList>
    </citation>
    <scope>NUCLEOTIDE SEQUENCE</scope>
    <source>
        <strain evidence="7">Prfri</strain>
        <tissue evidence="7">Muscle</tissue>
    </source>
</reference>
<comment type="caution">
    <text evidence="7">The sequence shown here is derived from an EMBL/GenBank/DDBJ whole genome shotgun (WGS) entry which is preliminary data.</text>
</comment>
<proteinExistence type="predicted"/>
<keyword evidence="2" id="KW-0863">Zinc-finger</keyword>
<evidence type="ECO:0000256" key="5">
    <source>
        <dbReference type="SAM" id="MobiDB-lite"/>
    </source>
</evidence>
<dbReference type="PANTHER" id="PTHR25465:SF5">
    <property type="entry name" value="E3 UBIQUITIN_ISG15 LIGASE TRIM25-RELATED"/>
    <property type="match status" value="1"/>
</dbReference>
<evidence type="ECO:0000259" key="6">
    <source>
        <dbReference type="Pfam" id="PF25600"/>
    </source>
</evidence>
<dbReference type="GO" id="GO:0008270">
    <property type="term" value="F:zinc ion binding"/>
    <property type="evidence" value="ECO:0007669"/>
    <property type="project" value="UniProtKB-KW"/>
</dbReference>
<evidence type="ECO:0000313" key="8">
    <source>
        <dbReference type="Proteomes" id="UP001187343"/>
    </source>
</evidence>
<feature type="coiled-coil region" evidence="4">
    <location>
        <begin position="148"/>
        <end position="189"/>
    </location>
</feature>
<sequence>MKGVKVMMMRDLPFLPLPPSLENPPTLQRSVLRHGGVKRRSTRRGNRGDRDGSERDERNVTGLDRDSFDFGSAVGAEERTEKQKHLEQTQRDSQQRIHQREKDLQELREVVKTHKHSAQKALEDSERNFTELIHSIERSRSEVTQLIRDQEKAAVSRAEELMKLMEQEIDDLKRKNAELEQLLQTDDHIRFLMSVESCYVPPQATVVPRIKANSHLLYDSVGKSVFLLKKNLEIFCKEVMGDMSCTVRDIKIISTSEETVQSPQPQSWATMPRPLLNFHPASESTSSRPPMGPRSRSLTESKYWCFAE</sequence>
<evidence type="ECO:0000256" key="1">
    <source>
        <dbReference type="ARBA" id="ARBA00022723"/>
    </source>
</evidence>
<evidence type="ECO:0000256" key="4">
    <source>
        <dbReference type="SAM" id="Coils"/>
    </source>
</evidence>
<dbReference type="Proteomes" id="UP001187343">
    <property type="component" value="Unassembled WGS sequence"/>
</dbReference>
<keyword evidence="3" id="KW-0862">Zinc</keyword>